<dbReference type="InterPro" id="IPR011856">
    <property type="entry name" value="tRNA_endonuc-like_dom_sf"/>
</dbReference>
<proteinExistence type="inferred from homology"/>
<dbReference type="GO" id="GO:0008821">
    <property type="term" value="F:crossover junction DNA endonuclease activity"/>
    <property type="evidence" value="ECO:0007669"/>
    <property type="project" value="UniProtKB-EC"/>
</dbReference>
<dbReference type="InterPro" id="IPR011335">
    <property type="entry name" value="Restrct_endonuc-II-like"/>
</dbReference>
<comment type="cofactor">
    <cofactor evidence="13">
        <name>Mg(2+)</name>
        <dbReference type="ChEBI" id="CHEBI:18420"/>
    </cofactor>
    <text evidence="13">Binds 1 Mg(2+) ion per subunit.</text>
</comment>
<keyword evidence="7 13" id="KW-0378">Hydrolase</keyword>
<evidence type="ECO:0000256" key="13">
    <source>
        <dbReference type="HAMAP-Rule" id="MF_00130"/>
    </source>
</evidence>
<dbReference type="EMBL" id="SOCH01000003">
    <property type="protein sequence ID" value="TDU97884.1"/>
    <property type="molecule type" value="Genomic_DNA"/>
</dbReference>
<evidence type="ECO:0000256" key="6">
    <source>
        <dbReference type="ARBA" id="ARBA00022763"/>
    </source>
</evidence>
<reference evidence="16 19" key="2">
    <citation type="submission" date="2019-03" db="EMBL/GenBank/DDBJ databases">
        <title>Genomic Encyclopedia of Archaeal and Bacterial Type Strains, Phase II (KMG-II): from individual species to whole genera.</title>
        <authorList>
            <person name="Goeker M."/>
        </authorList>
    </citation>
    <scope>NUCLEOTIDE SEQUENCE [LARGE SCALE GENOMIC DNA]</scope>
    <source>
        <strain evidence="16 19">ATCC 25591</strain>
    </source>
</reference>
<keyword evidence="8 13" id="KW-0460">Magnesium</keyword>
<evidence type="ECO:0000256" key="12">
    <source>
        <dbReference type="ARBA" id="ARBA00029523"/>
    </source>
</evidence>
<evidence type="ECO:0000256" key="7">
    <source>
        <dbReference type="ARBA" id="ARBA00022801"/>
    </source>
</evidence>
<dbReference type="EMBL" id="CP008748">
    <property type="protein sequence ID" value="ASI53974.1"/>
    <property type="molecule type" value="Genomic_DNA"/>
</dbReference>
<dbReference type="AlphaFoldDB" id="A0A4P1QGJ5"/>
<reference evidence="14 18" key="1">
    <citation type="submission" date="2014-06" db="EMBL/GenBank/DDBJ databases">
        <title>The Whole Genome Sequence of Mycoplasma hyosynoviae strain ATCC 27095.</title>
        <authorList>
            <person name="Calcutt M.J."/>
            <person name="Foecking M.F."/>
        </authorList>
    </citation>
    <scope>NUCLEOTIDE SEQUENCE [LARGE SCALE GENOMIC DNA]</scope>
    <source>
        <strain evidence="14 18">M60</strain>
    </source>
</reference>
<dbReference type="SUPFAM" id="SSF52980">
    <property type="entry name" value="Restriction endonuclease-like"/>
    <property type="match status" value="1"/>
</dbReference>
<dbReference type="EMBL" id="JASBCP010000008">
    <property type="protein sequence ID" value="MDI3048258.1"/>
    <property type="molecule type" value="Genomic_DNA"/>
</dbReference>
<comment type="function">
    <text evidence="13">Endonuclease that resolves Holliday junction intermediates in genetic recombination. Cleaves mobile four-strand junctions by introducing symmetrical nicks in paired strands. Promotes annealing of linear ssDNA with homologous dsDNA. Required for DNA repair, homologous recombination and chromosome segregation.</text>
</comment>
<comment type="similarity">
    <text evidence="11 13">Belongs to the RecU family.</text>
</comment>
<sequence length="177" mass="20826">MEKNSKVKQPKNRGMLLEKLINQTNIFYLQNDICIVHKKNLDIKFKSTYVDKDILKTENAHIVSKSTVDYYGIYKGKFLAFEAKSTEQKNFSLSNIKMHQINYLSEISKHKGLAFWIFFFKIQNQFVLILHDKLLQWGVYNKKTLAYDEALLLGELIPLIYPGYIDYISILNKNYSL</sequence>
<dbReference type="InterPro" id="IPR004612">
    <property type="entry name" value="Resolv_RecU"/>
</dbReference>
<dbReference type="Gene3D" id="3.40.1350.10">
    <property type="match status" value="1"/>
</dbReference>
<feature type="binding site" evidence="13">
    <location>
        <position position="67"/>
    </location>
    <ligand>
        <name>Mg(2+)</name>
        <dbReference type="ChEBI" id="CHEBI:18420"/>
    </ligand>
</feature>
<feature type="binding site" evidence="13">
    <location>
        <position position="82"/>
    </location>
    <ligand>
        <name>Mg(2+)</name>
        <dbReference type="ChEBI" id="CHEBI:18420"/>
    </ligand>
</feature>
<evidence type="ECO:0000256" key="8">
    <source>
        <dbReference type="ARBA" id="ARBA00022842"/>
    </source>
</evidence>
<dbReference type="HAMAP" id="MF_00130">
    <property type="entry name" value="RecU"/>
    <property type="match status" value="1"/>
</dbReference>
<comment type="catalytic activity">
    <reaction evidence="13">
        <text>Endonucleolytic cleavage at a junction such as a reciprocal single-stranded crossover between two homologous DNA duplexes (Holliday junction).</text>
        <dbReference type="EC" id="3.1.21.10"/>
    </reaction>
</comment>
<comment type="subcellular location">
    <subcellularLocation>
        <location evidence="1 13">Cytoplasm</location>
    </subcellularLocation>
</comment>
<dbReference type="GO" id="GO:0006281">
    <property type="term" value="P:DNA repair"/>
    <property type="evidence" value="ECO:0007669"/>
    <property type="project" value="UniProtKB-UniRule"/>
</dbReference>
<evidence type="ECO:0000313" key="14">
    <source>
        <dbReference type="EMBL" id="ASI53974.1"/>
    </source>
</evidence>
<keyword evidence="18" id="KW-1185">Reference proteome</keyword>
<dbReference type="GO" id="GO:0006310">
    <property type="term" value="P:DNA recombination"/>
    <property type="evidence" value="ECO:0007669"/>
    <property type="project" value="UniProtKB-UniRule"/>
</dbReference>
<evidence type="ECO:0000313" key="17">
    <source>
        <dbReference type="EMBL" id="UTO25688.1"/>
    </source>
</evidence>
<keyword evidence="2 13" id="KW-0963">Cytoplasm</keyword>
<dbReference type="GO" id="GO:0005737">
    <property type="term" value="C:cytoplasm"/>
    <property type="evidence" value="ECO:0007669"/>
    <property type="project" value="UniProtKB-SubCell"/>
</dbReference>
<evidence type="ECO:0000256" key="5">
    <source>
        <dbReference type="ARBA" id="ARBA00022759"/>
    </source>
</evidence>
<feature type="site" description="Transition state stabilizer" evidence="13">
    <location>
        <position position="84"/>
    </location>
</feature>
<gene>
    <name evidence="13 15" type="primary">recU</name>
    <name evidence="16" type="ORF">JN03_0413</name>
    <name evidence="14" type="ORF">MHSN_02120</name>
    <name evidence="17" type="ORF">NMG93_02280</name>
    <name evidence="15" type="ORF">QJ129_03250</name>
</gene>
<keyword evidence="10 13" id="KW-0234">DNA repair</keyword>
<keyword evidence="5 13" id="KW-0255">Endonuclease</keyword>
<dbReference type="Proteomes" id="UP000294882">
    <property type="component" value="Unassembled WGS sequence"/>
</dbReference>
<dbReference type="RefSeq" id="WP_036441129.1">
    <property type="nucleotide sequence ID" value="NZ_CP008748.1"/>
</dbReference>
<dbReference type="KEGG" id="mhyv:MHSN_02120"/>
<reference evidence="15" key="4">
    <citation type="submission" date="2023-04" db="EMBL/GenBank/DDBJ databases">
        <title>Genomes of recent Mycoplasma hyosynoviae isolates 2023.</title>
        <authorList>
            <person name="Spergser J."/>
        </authorList>
    </citation>
    <scope>NUCLEOTIDE SEQUENCE</scope>
    <source>
        <strain evidence="15">SN1J23N</strain>
    </source>
</reference>
<keyword evidence="9 13" id="KW-0233">DNA recombination</keyword>
<dbReference type="Pfam" id="PF03838">
    <property type="entry name" value="RecU"/>
    <property type="match status" value="1"/>
</dbReference>
<evidence type="ECO:0000313" key="19">
    <source>
        <dbReference type="Proteomes" id="UP000294882"/>
    </source>
</evidence>
<dbReference type="CDD" id="cd22354">
    <property type="entry name" value="RecU-like"/>
    <property type="match status" value="1"/>
</dbReference>
<evidence type="ECO:0000313" key="18">
    <source>
        <dbReference type="Proteomes" id="UP000264882"/>
    </source>
</evidence>
<evidence type="ECO:0000256" key="11">
    <source>
        <dbReference type="ARBA" id="ARBA00023447"/>
    </source>
</evidence>
<evidence type="ECO:0000313" key="16">
    <source>
        <dbReference type="EMBL" id="TDU97884.1"/>
    </source>
</evidence>
<dbReference type="EC" id="3.1.21.10" evidence="13"/>
<dbReference type="GO" id="GO:0007059">
    <property type="term" value="P:chromosome segregation"/>
    <property type="evidence" value="ECO:0007669"/>
    <property type="project" value="UniProtKB-UniRule"/>
</dbReference>
<evidence type="ECO:0000256" key="10">
    <source>
        <dbReference type="ARBA" id="ARBA00023204"/>
    </source>
</evidence>
<reference evidence="17" key="3">
    <citation type="submission" date="2022-07" db="EMBL/GenBank/DDBJ databases">
        <title>Complete genome of Mycoplasma hyosynoviae B1.</title>
        <authorList>
            <person name="Spergser J."/>
        </authorList>
    </citation>
    <scope>NUCLEOTIDE SEQUENCE</scope>
    <source>
        <strain evidence="17">B1</strain>
    </source>
</reference>
<accession>A0A4P1QGJ5</accession>
<evidence type="ECO:0000256" key="9">
    <source>
        <dbReference type="ARBA" id="ARBA00023172"/>
    </source>
</evidence>
<evidence type="ECO:0000313" key="15">
    <source>
        <dbReference type="EMBL" id="MDI3048258.1"/>
    </source>
</evidence>
<dbReference type="GO" id="GO:0000287">
    <property type="term" value="F:magnesium ion binding"/>
    <property type="evidence" value="ECO:0007669"/>
    <property type="project" value="UniProtKB-UniRule"/>
</dbReference>
<feature type="binding site" evidence="13">
    <location>
        <position position="100"/>
    </location>
    <ligand>
        <name>Mg(2+)</name>
        <dbReference type="ChEBI" id="CHEBI:18420"/>
    </ligand>
</feature>
<dbReference type="GeneID" id="75105303"/>
<organism evidence="14 18">
    <name type="scientific">Metamycoplasma hyosynoviae</name>
    <dbReference type="NCBI Taxonomy" id="29559"/>
    <lineage>
        <taxon>Bacteria</taxon>
        <taxon>Bacillati</taxon>
        <taxon>Mycoplasmatota</taxon>
        <taxon>Mycoplasmoidales</taxon>
        <taxon>Metamycoplasmataceae</taxon>
        <taxon>Metamycoplasma</taxon>
    </lineage>
</organism>
<feature type="binding site" evidence="13">
    <location>
        <position position="69"/>
    </location>
    <ligand>
        <name>Mg(2+)</name>
        <dbReference type="ChEBI" id="CHEBI:18420"/>
    </ligand>
</feature>
<protein>
    <recommendedName>
        <fullName evidence="12 13">Holliday junction resolvase RecU</fullName>
        <ecNumber evidence="13">3.1.21.10</ecNumber>
    </recommendedName>
    <alternativeName>
        <fullName evidence="13">Recombination protein U homolog</fullName>
    </alternativeName>
</protein>
<evidence type="ECO:0000256" key="2">
    <source>
        <dbReference type="ARBA" id="ARBA00022490"/>
    </source>
</evidence>
<dbReference type="NCBIfam" id="NF002581">
    <property type="entry name" value="PRK02234.1-2"/>
    <property type="match status" value="1"/>
</dbReference>
<dbReference type="Proteomes" id="UP001059349">
    <property type="component" value="Chromosome"/>
</dbReference>
<dbReference type="Proteomes" id="UP001233782">
    <property type="component" value="Unassembled WGS sequence"/>
</dbReference>
<evidence type="ECO:0000256" key="1">
    <source>
        <dbReference type="ARBA" id="ARBA00004496"/>
    </source>
</evidence>
<keyword evidence="3 13" id="KW-0540">Nuclease</keyword>
<dbReference type="Proteomes" id="UP000264882">
    <property type="component" value="Chromosome"/>
</dbReference>
<evidence type="ECO:0000256" key="3">
    <source>
        <dbReference type="ARBA" id="ARBA00022722"/>
    </source>
</evidence>
<keyword evidence="6 13" id="KW-0227">DNA damage</keyword>
<dbReference type="EMBL" id="CP101127">
    <property type="protein sequence ID" value="UTO25688.1"/>
    <property type="molecule type" value="Genomic_DNA"/>
</dbReference>
<name>A0A4P1QGJ5_9BACT</name>
<evidence type="ECO:0000256" key="4">
    <source>
        <dbReference type="ARBA" id="ARBA00022723"/>
    </source>
</evidence>
<keyword evidence="4 13" id="KW-0479">Metal-binding</keyword>
<dbReference type="GO" id="GO:0003676">
    <property type="term" value="F:nucleic acid binding"/>
    <property type="evidence" value="ECO:0007669"/>
    <property type="project" value="InterPro"/>
</dbReference>